<feature type="domain" description="ATP-grasp" evidence="12">
    <location>
        <begin position="736"/>
        <end position="945"/>
    </location>
</feature>
<dbReference type="Gene3D" id="3.30.470.20">
    <property type="entry name" value="ATP-grasp fold, B domain"/>
    <property type="match status" value="1"/>
</dbReference>
<dbReference type="SUPFAM" id="SSF51246">
    <property type="entry name" value="Rudiment single hybrid motif"/>
    <property type="match status" value="1"/>
</dbReference>
<dbReference type="GO" id="GO:0004641">
    <property type="term" value="F:phosphoribosylformylglycinamidine cyclo-ligase activity"/>
    <property type="evidence" value="ECO:0007669"/>
    <property type="project" value="UniProtKB-EC"/>
</dbReference>
<evidence type="ECO:0000313" key="13">
    <source>
        <dbReference type="EMBL" id="KAK1451268.1"/>
    </source>
</evidence>
<dbReference type="InterPro" id="IPR016185">
    <property type="entry name" value="PreATP-grasp_dom_sf"/>
</dbReference>
<evidence type="ECO:0000256" key="1">
    <source>
        <dbReference type="ARBA" id="ARBA00005174"/>
    </source>
</evidence>
<organism evidence="13 14">
    <name type="scientific">Colletotrichum cuscutae</name>
    <dbReference type="NCBI Taxonomy" id="1209917"/>
    <lineage>
        <taxon>Eukaryota</taxon>
        <taxon>Fungi</taxon>
        <taxon>Dikarya</taxon>
        <taxon>Ascomycota</taxon>
        <taxon>Pezizomycotina</taxon>
        <taxon>Sordariomycetes</taxon>
        <taxon>Hypocreomycetidae</taxon>
        <taxon>Glomerellales</taxon>
        <taxon>Glomerellaceae</taxon>
        <taxon>Colletotrichum</taxon>
        <taxon>Colletotrichum acutatum species complex</taxon>
    </lineage>
</organism>
<dbReference type="InterPro" id="IPR020559">
    <property type="entry name" value="PRibGlycinamide_synth_CS"/>
</dbReference>
<protein>
    <recommendedName>
        <fullName evidence="2">phosphoribosylamine--glycine ligase</fullName>
        <ecNumber evidence="2">6.3.4.13</ecNumber>
    </recommendedName>
    <alternativeName>
        <fullName evidence="8">Glycinamide ribonucleotide synthetase</fullName>
    </alternativeName>
    <alternativeName>
        <fullName evidence="9">Phosphoribosylglycinamide synthetase</fullName>
    </alternativeName>
</protein>
<evidence type="ECO:0000313" key="14">
    <source>
        <dbReference type="Proteomes" id="UP001239213"/>
    </source>
</evidence>
<dbReference type="AlphaFoldDB" id="A0AAI9XKG0"/>
<dbReference type="HAMAP" id="MF_00138">
    <property type="entry name" value="GARS"/>
    <property type="match status" value="1"/>
</dbReference>
<evidence type="ECO:0000256" key="9">
    <source>
        <dbReference type="ARBA" id="ARBA00042864"/>
    </source>
</evidence>
<evidence type="ECO:0000256" key="5">
    <source>
        <dbReference type="ARBA" id="ARBA00022755"/>
    </source>
</evidence>
<dbReference type="EMBL" id="MPDP01000299">
    <property type="protein sequence ID" value="KAK1451268.1"/>
    <property type="molecule type" value="Genomic_DNA"/>
</dbReference>
<dbReference type="PANTHER" id="PTHR43472:SF1">
    <property type="entry name" value="PHOSPHORIBOSYLAMINE--GLYCINE LIGASE, CHLOROPLASTIC"/>
    <property type="match status" value="1"/>
</dbReference>
<reference evidence="13" key="1">
    <citation type="submission" date="2016-11" db="EMBL/GenBank/DDBJ databases">
        <title>The genome sequence of Colletotrichum cuscutae.</title>
        <authorList>
            <person name="Baroncelli R."/>
        </authorList>
    </citation>
    <scope>NUCLEOTIDE SEQUENCE</scope>
    <source>
        <strain evidence="13">IMI 304802</strain>
    </source>
</reference>
<dbReference type="GO" id="GO:0046872">
    <property type="term" value="F:metal ion binding"/>
    <property type="evidence" value="ECO:0007669"/>
    <property type="project" value="InterPro"/>
</dbReference>
<dbReference type="InterPro" id="IPR010730">
    <property type="entry name" value="HET"/>
</dbReference>
<evidence type="ECO:0000256" key="3">
    <source>
        <dbReference type="ARBA" id="ARBA00022598"/>
    </source>
</evidence>
<comment type="pathway">
    <text evidence="1">Purine metabolism; IMP biosynthesis via de novo pathway; N(1)-(5-phospho-D-ribosyl)glycinamide from 5-phospho-alpha-D-ribose 1-diphosphate: step 2/2.</text>
</comment>
<evidence type="ECO:0000259" key="12">
    <source>
        <dbReference type="PROSITE" id="PS50975"/>
    </source>
</evidence>
<dbReference type="Pfam" id="PF01071">
    <property type="entry name" value="GARS_A"/>
    <property type="match status" value="1"/>
</dbReference>
<dbReference type="GO" id="GO:0009113">
    <property type="term" value="P:purine nucleobase biosynthetic process"/>
    <property type="evidence" value="ECO:0007669"/>
    <property type="project" value="InterPro"/>
</dbReference>
<dbReference type="InterPro" id="IPR013815">
    <property type="entry name" value="ATP_grasp_subdomain_1"/>
</dbReference>
<dbReference type="PROSITE" id="PS50975">
    <property type="entry name" value="ATP_GRASP"/>
    <property type="match status" value="1"/>
</dbReference>
<gene>
    <name evidence="13" type="ORF">CCUS01_11055</name>
</gene>
<keyword evidence="14" id="KW-1185">Reference proteome</keyword>
<dbReference type="Gene3D" id="3.40.50.20">
    <property type="match status" value="1"/>
</dbReference>
<comment type="catalytic activity">
    <reaction evidence="10">
        <text>2-formamido-N(1)-(5-O-phospho-beta-D-ribosyl)acetamidine + ATP = 5-amino-1-(5-phospho-beta-D-ribosyl)imidazole + ADP + phosphate + H(+)</text>
        <dbReference type="Rhea" id="RHEA:23032"/>
        <dbReference type="ChEBI" id="CHEBI:15378"/>
        <dbReference type="ChEBI" id="CHEBI:30616"/>
        <dbReference type="ChEBI" id="CHEBI:43474"/>
        <dbReference type="ChEBI" id="CHEBI:137981"/>
        <dbReference type="ChEBI" id="CHEBI:147287"/>
        <dbReference type="ChEBI" id="CHEBI:456216"/>
        <dbReference type="EC" id="6.3.3.1"/>
    </reaction>
</comment>
<dbReference type="InterPro" id="IPR000115">
    <property type="entry name" value="PRibGlycinamide_synth"/>
</dbReference>
<proteinExistence type="inferred from homology"/>
<comment type="caution">
    <text evidence="13">The sequence shown here is derived from an EMBL/GenBank/DDBJ whole genome shotgun (WGS) entry which is preliminary data.</text>
</comment>
<dbReference type="Pfam" id="PF02843">
    <property type="entry name" value="GARS_C"/>
    <property type="match status" value="1"/>
</dbReference>
<name>A0AAI9XKG0_9PEZI</name>
<dbReference type="InterPro" id="IPR020561">
    <property type="entry name" value="PRibGlycinamid_synth_ATP-grasp"/>
</dbReference>
<comment type="similarity">
    <text evidence="7">Belongs to the GARS family.</text>
</comment>
<evidence type="ECO:0000256" key="8">
    <source>
        <dbReference type="ARBA" id="ARBA00042242"/>
    </source>
</evidence>
<dbReference type="Gene3D" id="3.90.600.10">
    <property type="entry name" value="Phosphoribosylglycinamide synthetase, C-terminal domain"/>
    <property type="match status" value="1"/>
</dbReference>
<evidence type="ECO:0000256" key="6">
    <source>
        <dbReference type="ARBA" id="ARBA00022840"/>
    </source>
</evidence>
<evidence type="ECO:0000256" key="7">
    <source>
        <dbReference type="ARBA" id="ARBA00038345"/>
    </source>
</evidence>
<dbReference type="GO" id="GO:0005524">
    <property type="term" value="F:ATP binding"/>
    <property type="evidence" value="ECO:0007669"/>
    <property type="project" value="UniProtKB-UniRule"/>
</dbReference>
<dbReference type="InterPro" id="IPR011054">
    <property type="entry name" value="Rudment_hybrid_motif"/>
</dbReference>
<dbReference type="PROSITE" id="PS00184">
    <property type="entry name" value="GARS"/>
    <property type="match status" value="1"/>
</dbReference>
<dbReference type="EC" id="6.3.4.13" evidence="2"/>
<dbReference type="InterPro" id="IPR020560">
    <property type="entry name" value="PRibGlycinamide_synth_C-dom"/>
</dbReference>
<evidence type="ECO:0000256" key="4">
    <source>
        <dbReference type="ARBA" id="ARBA00022741"/>
    </source>
</evidence>
<keyword evidence="6 11" id="KW-0067">ATP-binding</keyword>
<keyword evidence="4 11" id="KW-0547">Nucleotide-binding</keyword>
<accession>A0AAI9XKG0</accession>
<dbReference type="InterPro" id="IPR011761">
    <property type="entry name" value="ATP-grasp"/>
</dbReference>
<keyword evidence="3" id="KW-0436">Ligase</keyword>
<evidence type="ECO:0000256" key="2">
    <source>
        <dbReference type="ARBA" id="ARBA00013255"/>
    </source>
</evidence>
<dbReference type="SUPFAM" id="SSF52440">
    <property type="entry name" value="PreATP-grasp domain"/>
    <property type="match status" value="1"/>
</dbReference>
<dbReference type="Proteomes" id="UP001239213">
    <property type="component" value="Unassembled WGS sequence"/>
</dbReference>
<dbReference type="SMART" id="SM01209">
    <property type="entry name" value="GARS_A"/>
    <property type="match status" value="1"/>
</dbReference>
<sequence length="1100" mass="122059">MERNSTYRYQSLPPIAEEGRTPSFTRLLLLYPGSGEDPFEAHLEIVDIEHAPPYEALSYTLWVDALCIDQSDLDERARQVQYMRLVYKHAAHVIVWLGLKTSGTHEAFQAAERLARIRELTHPAATGPNGGQIDPGTVQGLMSSMLEDLPETGMIHLDEVFERQYFSRCWCVQEVVACSRAIAKIEDLEMSFFDLIASLIVLAGWKSEILIDRPYQLWNLILMRRQPNSFLGQPEVEGSIGSFLALLELTRTLQATDDRDKVFSLLGICDEGLNPVLALTQVFDNNDSWRIRLIRRGLTRVNNFVNGLAPDLNFGRPRALRPDYKRETVLVYCDLTRFLLRKQPRILDVLDHVQHDEDPGIGDYPSWVPKWFDPRTCSVFKGAYLAGFCDGHFRYFAELHDIPVRNDPVRPKVLSIDGYHVDVVSKTTETLAFGFGARATAEAIVRAWEQLFDIPIAPRCGRKYRDNILLDVVFCKAILAGALGSIIGYSHLLTRNQGGLNPLFDDRTHKPHAELDREAQDLAETFLTQMAEFGLPPTATEFGNPDREDKLQVFGAGARTYSNNRKVFATRDGRVGIGPKMMQPGDEVVVLFGGRMPFIARQRGDHRLLVGSCYLVDEELMWGKVTEKILLIGKGGREHALAWKLTRSQSVEHVYVLPGNVGTGTLTKASNCREIALDDYGGLVKLSKRLEIDLVIVGPDDAVVGGMGDHFRSNGIRCFAPSKRAAIIEGSKDFAKDFMCRRKIPTACYETFDKADCDKAKAYVRRLGRRVVIKVDGLAAGKGVILPETTVEAEQALEDIMLKDKFGGAGEMVIIEEYLEGYEISVLTFTDGTSILSLPPGQDHKRALDGDKGLNTGGMGVCAPVPSVTEEQMADIEEKIILPTIVGLELERRPFNGMLFTGVMMTSTGPKVLEYNARFGDPETQSMVLLLPDEALPEIILACVEDRLGDIELKTLAGFACNITVAAKGYPESYREGDLIRIEPTSEGVHVFHAGTDQVDDKLFTAGGRVLSVAATGETLEEAVSAAYKGVESVHFEGMFYRKDVAMRLADTIKLAEARSGKDRGWSSLARGVAKIGAWTVAVKVSEVIGQQVGMTFWHG</sequence>
<dbReference type="GO" id="GO:0006164">
    <property type="term" value="P:purine nucleotide biosynthetic process"/>
    <property type="evidence" value="ECO:0007669"/>
    <property type="project" value="UniProtKB-KW"/>
</dbReference>
<evidence type="ECO:0000256" key="10">
    <source>
        <dbReference type="ARBA" id="ARBA00049057"/>
    </source>
</evidence>
<dbReference type="Pfam" id="PF06985">
    <property type="entry name" value="HET"/>
    <property type="match status" value="1"/>
</dbReference>
<dbReference type="GO" id="GO:0004637">
    <property type="term" value="F:phosphoribosylamine-glycine ligase activity"/>
    <property type="evidence" value="ECO:0007669"/>
    <property type="project" value="UniProtKB-EC"/>
</dbReference>
<dbReference type="Pfam" id="PF02844">
    <property type="entry name" value="GARS_N"/>
    <property type="match status" value="1"/>
</dbReference>
<dbReference type="PANTHER" id="PTHR43472">
    <property type="entry name" value="PHOSPHORIBOSYLAMINE--GLYCINE LIGASE"/>
    <property type="match status" value="1"/>
</dbReference>
<keyword evidence="5" id="KW-0658">Purine biosynthesis</keyword>
<evidence type="ECO:0000256" key="11">
    <source>
        <dbReference type="PROSITE-ProRule" id="PRU00409"/>
    </source>
</evidence>
<dbReference type="SMART" id="SM01210">
    <property type="entry name" value="GARS_C"/>
    <property type="match status" value="1"/>
</dbReference>
<dbReference type="FunFam" id="3.90.600.10:FF:000001">
    <property type="entry name" value="Trifunctional purine biosynthetic protein adenosine-3"/>
    <property type="match status" value="1"/>
</dbReference>
<dbReference type="Pfam" id="PF26639">
    <property type="entry name" value="Het-6_barrel"/>
    <property type="match status" value="1"/>
</dbReference>
<dbReference type="Gene3D" id="3.30.1490.20">
    <property type="entry name" value="ATP-grasp fold, A domain"/>
    <property type="match status" value="1"/>
</dbReference>
<dbReference type="SUPFAM" id="SSF56059">
    <property type="entry name" value="Glutathione synthetase ATP-binding domain-like"/>
    <property type="match status" value="1"/>
</dbReference>
<dbReference type="InterPro" id="IPR020562">
    <property type="entry name" value="PRibGlycinamide_synth_N"/>
</dbReference>
<dbReference type="InterPro" id="IPR037123">
    <property type="entry name" value="PRibGlycinamide_synth_C_sf"/>
</dbReference>
<dbReference type="NCBIfam" id="TIGR00877">
    <property type="entry name" value="purD"/>
    <property type="match status" value="1"/>
</dbReference>